<dbReference type="InterPro" id="IPR004445">
    <property type="entry name" value="GltS"/>
</dbReference>
<feature type="transmembrane region" description="Helical" evidence="1">
    <location>
        <begin position="416"/>
        <end position="435"/>
    </location>
</feature>
<organism evidence="2 3">
    <name type="scientific">Oceanobacillus jeddahense</name>
    <dbReference type="NCBI Taxonomy" id="1462527"/>
    <lineage>
        <taxon>Bacteria</taxon>
        <taxon>Bacillati</taxon>
        <taxon>Bacillota</taxon>
        <taxon>Bacilli</taxon>
        <taxon>Bacillales</taxon>
        <taxon>Bacillaceae</taxon>
        <taxon>Oceanobacillus</taxon>
    </lineage>
</organism>
<gene>
    <name evidence="2" type="ORF">NP439_06200</name>
</gene>
<feature type="transmembrane region" description="Helical" evidence="1">
    <location>
        <begin position="256"/>
        <end position="276"/>
    </location>
</feature>
<dbReference type="PANTHER" id="PTHR36178">
    <property type="entry name" value="SLR0625 PROTEIN"/>
    <property type="match status" value="1"/>
</dbReference>
<sequence length="447" mass="48614">MEFSVWNIVTDIGLISLLLVLSVVLRAKIRLLQRSFMPASILAGILGLIFGPNGFGIIPFSDFIGDYPGILIAVVLGALPLSTQNFKWSEIMGKVGSLWSYSQIIMLLAWGGGLLFALILLVPTFDVHNGFGLLFAAGFVGGHGTAAALGDAFAQQGWEEATALAMTSATIGAILSIAVGLALIKSGTNKGYANYISSFDRLSEELKTGLIPKGKRHSMGTDTVSSISIESLSFHLGLVAFATTIGYYLSQLGESLYPNLVIPAFALSFLVGLMIRQLMQVAKADDYIDKSVMSKIGGSATDFLVAFGIASINLTVVADNVVPFTILLIFGILFNYFFYKVVSKYYFQENWFEKGIFTFGWITGAVAMGIALLRTVDPKLESKTLDEFGLAYIPIAPVEIMLITFAPLFILNGQHWLFTVITIGACFIIFIFSYYKKWIKFRDEGTG</sequence>
<dbReference type="Proteomes" id="UP001059773">
    <property type="component" value="Chromosome"/>
</dbReference>
<protein>
    <submittedName>
        <fullName evidence="2">Sodium:glutamate symporter</fullName>
    </submittedName>
</protein>
<keyword evidence="1" id="KW-1133">Transmembrane helix</keyword>
<evidence type="ECO:0000256" key="1">
    <source>
        <dbReference type="SAM" id="Phobius"/>
    </source>
</evidence>
<dbReference type="PANTHER" id="PTHR36178:SF1">
    <property type="entry name" value="SODIUM_GLUTAMATE SYMPORTER"/>
    <property type="match status" value="1"/>
</dbReference>
<dbReference type="Pfam" id="PF03616">
    <property type="entry name" value="Glt_symporter"/>
    <property type="match status" value="1"/>
</dbReference>
<keyword evidence="1" id="KW-0812">Transmembrane</keyword>
<feature type="transmembrane region" description="Helical" evidence="1">
    <location>
        <begin position="232"/>
        <end position="249"/>
    </location>
</feature>
<feature type="transmembrane region" description="Helical" evidence="1">
    <location>
        <begin position="359"/>
        <end position="376"/>
    </location>
</feature>
<dbReference type="RefSeq" id="WP_256709199.1">
    <property type="nucleotide sequence ID" value="NZ_CP101914.1"/>
</dbReference>
<name>A0ABY5JZJ1_9BACI</name>
<evidence type="ECO:0000313" key="3">
    <source>
        <dbReference type="Proteomes" id="UP001059773"/>
    </source>
</evidence>
<feature type="transmembrane region" description="Helical" evidence="1">
    <location>
        <begin position="296"/>
        <end position="314"/>
    </location>
</feature>
<evidence type="ECO:0000313" key="2">
    <source>
        <dbReference type="EMBL" id="UUI04252.1"/>
    </source>
</evidence>
<feature type="transmembrane region" description="Helical" evidence="1">
    <location>
        <begin position="321"/>
        <end position="339"/>
    </location>
</feature>
<reference evidence="2" key="1">
    <citation type="submission" date="2022-07" db="EMBL/GenBank/DDBJ databases">
        <title>FELIX.</title>
        <authorList>
            <person name="Wan K.H."/>
            <person name="Park S."/>
            <person name="Lawrence Q."/>
            <person name="Eichenberger J.P."/>
            <person name="Booth B.W."/>
            <person name="Piaggio A.J."/>
            <person name="Chandler J.C."/>
            <person name="Franklin A.B."/>
            <person name="Celniker S.E."/>
        </authorList>
    </citation>
    <scope>NUCLEOTIDE SEQUENCE</scope>
    <source>
        <strain evidence="2">QA-1986 374</strain>
    </source>
</reference>
<keyword evidence="1" id="KW-0472">Membrane</keyword>
<feature type="transmembrane region" description="Helical" evidence="1">
    <location>
        <begin position="39"/>
        <end position="58"/>
    </location>
</feature>
<dbReference type="EMBL" id="CP101914">
    <property type="protein sequence ID" value="UUI04252.1"/>
    <property type="molecule type" value="Genomic_DNA"/>
</dbReference>
<accession>A0ABY5JZJ1</accession>
<proteinExistence type="predicted"/>
<feature type="transmembrane region" description="Helical" evidence="1">
    <location>
        <begin position="104"/>
        <end position="125"/>
    </location>
</feature>
<feature type="transmembrane region" description="Helical" evidence="1">
    <location>
        <begin position="388"/>
        <end position="410"/>
    </location>
</feature>
<feature type="transmembrane region" description="Helical" evidence="1">
    <location>
        <begin position="6"/>
        <end position="27"/>
    </location>
</feature>
<feature type="transmembrane region" description="Helical" evidence="1">
    <location>
        <begin position="131"/>
        <end position="149"/>
    </location>
</feature>
<feature type="transmembrane region" description="Helical" evidence="1">
    <location>
        <begin position="161"/>
        <end position="184"/>
    </location>
</feature>
<keyword evidence="3" id="KW-1185">Reference proteome</keyword>